<dbReference type="Gene3D" id="3.10.450.50">
    <property type="match status" value="1"/>
</dbReference>
<dbReference type="InterPro" id="IPR032710">
    <property type="entry name" value="NTF2-like_dom_sf"/>
</dbReference>
<dbReference type="Proteomes" id="UP000482155">
    <property type="component" value="Unassembled WGS sequence"/>
</dbReference>
<keyword evidence="3" id="KW-1185">Reference proteome</keyword>
<organism evidence="2 3">
    <name type="scientific">Noviherbaspirillum galbum</name>
    <dbReference type="NCBI Taxonomy" id="2709383"/>
    <lineage>
        <taxon>Bacteria</taxon>
        <taxon>Pseudomonadati</taxon>
        <taxon>Pseudomonadota</taxon>
        <taxon>Betaproteobacteria</taxon>
        <taxon>Burkholderiales</taxon>
        <taxon>Oxalobacteraceae</taxon>
        <taxon>Noviherbaspirillum</taxon>
    </lineage>
</organism>
<dbReference type="AlphaFoldDB" id="A0A6B3STA9"/>
<sequence length="130" mass="14281">MYPSATDIVFHFWRLMAGNDFGAVGAVLAHDFTLERPQSEDRVTGADGFASMNGQFADGAPWRFTVHRVVGGSDEAVSDVSMSDGMREMRVISFFEISGGKISQITEYWQDCCPLPLLMQRGAGDLRNPA</sequence>
<comment type="caution">
    <text evidence="2">The sequence shown here is derived from an EMBL/GenBank/DDBJ whole genome shotgun (WGS) entry which is preliminary data.</text>
</comment>
<reference evidence="2 3" key="1">
    <citation type="submission" date="2020-02" db="EMBL/GenBank/DDBJ databases">
        <authorList>
            <person name="Kim M.K."/>
        </authorList>
    </citation>
    <scope>NUCLEOTIDE SEQUENCE [LARGE SCALE GENOMIC DNA]</scope>
    <source>
        <strain evidence="2 3">17J57-3</strain>
    </source>
</reference>
<name>A0A6B3STA9_9BURK</name>
<dbReference type="SUPFAM" id="SSF54427">
    <property type="entry name" value="NTF2-like"/>
    <property type="match status" value="1"/>
</dbReference>
<feature type="domain" description="SnoaL-like" evidence="1">
    <location>
        <begin position="11"/>
        <end position="104"/>
    </location>
</feature>
<gene>
    <name evidence="2" type="ORF">G3574_22720</name>
</gene>
<dbReference type="InterPro" id="IPR037401">
    <property type="entry name" value="SnoaL-like"/>
</dbReference>
<proteinExistence type="predicted"/>
<evidence type="ECO:0000259" key="1">
    <source>
        <dbReference type="Pfam" id="PF12680"/>
    </source>
</evidence>
<evidence type="ECO:0000313" key="3">
    <source>
        <dbReference type="Proteomes" id="UP000482155"/>
    </source>
</evidence>
<accession>A0A6B3STA9</accession>
<dbReference type="Pfam" id="PF12680">
    <property type="entry name" value="SnoaL_2"/>
    <property type="match status" value="1"/>
</dbReference>
<protein>
    <submittedName>
        <fullName evidence="2">Nuclear transport factor 2 family protein</fullName>
    </submittedName>
</protein>
<dbReference type="EMBL" id="JAAIVB010000078">
    <property type="protein sequence ID" value="NEX63904.1"/>
    <property type="molecule type" value="Genomic_DNA"/>
</dbReference>
<evidence type="ECO:0000313" key="2">
    <source>
        <dbReference type="EMBL" id="NEX63904.1"/>
    </source>
</evidence>